<dbReference type="InterPro" id="IPR000210">
    <property type="entry name" value="BTB/POZ_dom"/>
</dbReference>
<dbReference type="PANTHER" id="PTHR14499:SF143">
    <property type="entry name" value="BTB DOMAIN-CONTAINING PROTEIN"/>
    <property type="match status" value="1"/>
</dbReference>
<dbReference type="CDD" id="cd18316">
    <property type="entry name" value="BTB_POZ_KCTD-like"/>
    <property type="match status" value="1"/>
</dbReference>
<dbReference type="SUPFAM" id="SSF54695">
    <property type="entry name" value="POZ domain"/>
    <property type="match status" value="1"/>
</dbReference>
<dbReference type="RefSeq" id="XP_012203353.1">
    <property type="nucleotide sequence ID" value="XM_012347963.1"/>
</dbReference>
<dbReference type="Pfam" id="PF02214">
    <property type="entry name" value="BTB_2"/>
    <property type="match status" value="1"/>
</dbReference>
<dbReference type="Proteomes" id="UP000030745">
    <property type="component" value="Unassembled WGS sequence"/>
</dbReference>
<accession>A0A067CHN8</accession>
<dbReference type="Gene3D" id="3.30.710.10">
    <property type="entry name" value="Potassium Channel Kv1.1, Chain A"/>
    <property type="match status" value="1"/>
</dbReference>
<dbReference type="EMBL" id="KK583227">
    <property type="protein sequence ID" value="KDO26071.1"/>
    <property type="molecule type" value="Genomic_DNA"/>
</dbReference>
<evidence type="ECO:0000313" key="4">
    <source>
        <dbReference type="Proteomes" id="UP000030745"/>
    </source>
</evidence>
<dbReference type="AlphaFoldDB" id="A0A067CHN8"/>
<feature type="region of interest" description="Disordered" evidence="1">
    <location>
        <begin position="1"/>
        <end position="23"/>
    </location>
</feature>
<dbReference type="KEGG" id="spar:SPRG_08725"/>
<reference evidence="3 4" key="1">
    <citation type="journal article" date="2013" name="PLoS Genet.">
        <title>Distinctive expansion of potential virulence genes in the genome of the oomycete fish pathogen Saprolegnia parasitica.</title>
        <authorList>
            <person name="Jiang R.H."/>
            <person name="de Bruijn I."/>
            <person name="Haas B.J."/>
            <person name="Belmonte R."/>
            <person name="Lobach L."/>
            <person name="Christie J."/>
            <person name="van den Ackerveken G."/>
            <person name="Bottin A."/>
            <person name="Bulone V."/>
            <person name="Diaz-Moreno S.M."/>
            <person name="Dumas B."/>
            <person name="Fan L."/>
            <person name="Gaulin E."/>
            <person name="Govers F."/>
            <person name="Grenville-Briggs L.J."/>
            <person name="Horner N.R."/>
            <person name="Levin J.Z."/>
            <person name="Mammella M."/>
            <person name="Meijer H.J."/>
            <person name="Morris P."/>
            <person name="Nusbaum C."/>
            <person name="Oome S."/>
            <person name="Phillips A.J."/>
            <person name="van Rooyen D."/>
            <person name="Rzeszutek E."/>
            <person name="Saraiva M."/>
            <person name="Secombes C.J."/>
            <person name="Seidl M.F."/>
            <person name="Snel B."/>
            <person name="Stassen J.H."/>
            <person name="Sykes S."/>
            <person name="Tripathy S."/>
            <person name="van den Berg H."/>
            <person name="Vega-Arreguin J.C."/>
            <person name="Wawra S."/>
            <person name="Young S.K."/>
            <person name="Zeng Q."/>
            <person name="Dieguez-Uribeondo J."/>
            <person name="Russ C."/>
            <person name="Tyler B.M."/>
            <person name="van West P."/>
        </authorList>
    </citation>
    <scope>NUCLEOTIDE SEQUENCE [LARGE SCALE GENOMIC DNA]</scope>
    <source>
        <strain evidence="3 4">CBS 223.65</strain>
    </source>
</reference>
<name>A0A067CHN8_SAPPC</name>
<dbReference type="InterPro" id="IPR003131">
    <property type="entry name" value="T1-type_BTB"/>
</dbReference>
<evidence type="ECO:0000313" key="3">
    <source>
        <dbReference type="EMBL" id="KDO26071.1"/>
    </source>
</evidence>
<evidence type="ECO:0000259" key="2">
    <source>
        <dbReference type="PROSITE" id="PS50097"/>
    </source>
</evidence>
<proteinExistence type="predicted"/>
<dbReference type="InterPro" id="IPR011333">
    <property type="entry name" value="SKP1/BTB/POZ_sf"/>
</dbReference>
<protein>
    <recommendedName>
        <fullName evidence="2">BTB domain-containing protein</fullName>
    </recommendedName>
</protein>
<dbReference type="OrthoDB" id="66888at2759"/>
<feature type="domain" description="BTB" evidence="2">
    <location>
        <begin position="118"/>
        <end position="184"/>
    </location>
</feature>
<sequence length="228" mass="25296">MDDISSPGGGSPEGSSTAPRKGRPLRSLWSVFTNKANAHIIAEGPRAPCKHCNSIVMHHNKTACVERHLRKCAPFVSLMASLPEAQRPEWYVRPPKKAPSDAGNDVKAVRDRRILAPEIVSLNVGGTLFQTTKDTLLQHEHSLFHLMLATPPSHNHDTYFIDVNPKAFEAVLDYLRYDELCLDDMTTWERKKVLKTFAYLKLPVPNVGWDPSTGVISTRNGFSPGGAM</sequence>
<gene>
    <name evidence="3" type="ORF">SPRG_08725</name>
</gene>
<keyword evidence="4" id="KW-1185">Reference proteome</keyword>
<dbReference type="PANTHER" id="PTHR14499">
    <property type="entry name" value="POTASSIUM CHANNEL TETRAMERIZATION DOMAIN-CONTAINING"/>
    <property type="match status" value="1"/>
</dbReference>
<organism evidence="3 4">
    <name type="scientific">Saprolegnia parasitica (strain CBS 223.65)</name>
    <dbReference type="NCBI Taxonomy" id="695850"/>
    <lineage>
        <taxon>Eukaryota</taxon>
        <taxon>Sar</taxon>
        <taxon>Stramenopiles</taxon>
        <taxon>Oomycota</taxon>
        <taxon>Saprolegniomycetes</taxon>
        <taxon>Saprolegniales</taxon>
        <taxon>Saprolegniaceae</taxon>
        <taxon>Saprolegnia</taxon>
    </lineage>
</organism>
<dbReference type="GeneID" id="24130933"/>
<dbReference type="GO" id="GO:0051260">
    <property type="term" value="P:protein homooligomerization"/>
    <property type="evidence" value="ECO:0007669"/>
    <property type="project" value="InterPro"/>
</dbReference>
<dbReference type="PROSITE" id="PS50097">
    <property type="entry name" value="BTB"/>
    <property type="match status" value="1"/>
</dbReference>
<evidence type="ECO:0000256" key="1">
    <source>
        <dbReference type="SAM" id="MobiDB-lite"/>
    </source>
</evidence>
<dbReference type="VEuPathDB" id="FungiDB:SPRG_08725"/>